<proteinExistence type="predicted"/>
<gene>
    <name evidence="1" type="ORF">A3H75_00520</name>
</gene>
<dbReference type="AlphaFoldDB" id="A0A1F7VDS2"/>
<evidence type="ECO:0000313" key="1">
    <source>
        <dbReference type="EMBL" id="OGL88710.1"/>
    </source>
</evidence>
<evidence type="ECO:0000313" key="2">
    <source>
        <dbReference type="Proteomes" id="UP000176678"/>
    </source>
</evidence>
<dbReference type="EMBL" id="MGES01000031">
    <property type="protein sequence ID" value="OGL88710.1"/>
    <property type="molecule type" value="Genomic_DNA"/>
</dbReference>
<name>A0A1F7VDS2_9BACT</name>
<organism evidence="1 2">
    <name type="scientific">Candidatus Uhrbacteria bacterium RIFCSPLOWO2_02_FULL_51_9</name>
    <dbReference type="NCBI Taxonomy" id="1802410"/>
    <lineage>
        <taxon>Bacteria</taxon>
        <taxon>Candidatus Uhriibacteriota</taxon>
    </lineage>
</organism>
<reference evidence="1 2" key="1">
    <citation type="journal article" date="2016" name="Nat. Commun.">
        <title>Thousands of microbial genomes shed light on interconnected biogeochemical processes in an aquifer system.</title>
        <authorList>
            <person name="Anantharaman K."/>
            <person name="Brown C.T."/>
            <person name="Hug L.A."/>
            <person name="Sharon I."/>
            <person name="Castelle C.J."/>
            <person name="Probst A.J."/>
            <person name="Thomas B.C."/>
            <person name="Singh A."/>
            <person name="Wilkins M.J."/>
            <person name="Karaoz U."/>
            <person name="Brodie E.L."/>
            <person name="Williams K.H."/>
            <person name="Hubbard S.S."/>
            <person name="Banfield J.F."/>
        </authorList>
    </citation>
    <scope>NUCLEOTIDE SEQUENCE [LARGE SCALE GENOMIC DNA]</scope>
</reference>
<sequence>MHNWSTDEKKLKKDPEKYAIWRLEQMVNFGIGKEKLKISELKKYWSRLSLDPARRKFLELLLHES</sequence>
<accession>A0A1F7VDS2</accession>
<dbReference type="STRING" id="1802410.A3H75_00520"/>
<comment type="caution">
    <text evidence="1">The sequence shown here is derived from an EMBL/GenBank/DDBJ whole genome shotgun (WGS) entry which is preliminary data.</text>
</comment>
<protein>
    <submittedName>
        <fullName evidence="1">Uncharacterized protein</fullName>
    </submittedName>
</protein>
<dbReference type="Proteomes" id="UP000176678">
    <property type="component" value="Unassembled WGS sequence"/>
</dbReference>